<reference evidence="1" key="1">
    <citation type="submission" date="2020-03" db="EMBL/GenBank/DDBJ databases">
        <title>The deep terrestrial virosphere.</title>
        <authorList>
            <person name="Holmfeldt K."/>
            <person name="Nilsson E."/>
            <person name="Simone D."/>
            <person name="Lopez-Fernandez M."/>
            <person name="Wu X."/>
            <person name="de Brujin I."/>
            <person name="Lundin D."/>
            <person name="Andersson A."/>
            <person name="Bertilsson S."/>
            <person name="Dopson M."/>
        </authorList>
    </citation>
    <scope>NUCLEOTIDE SEQUENCE</scope>
    <source>
        <strain evidence="1">MM415A05810</strain>
    </source>
</reference>
<dbReference type="AlphaFoldDB" id="A0A6M3JI74"/>
<dbReference type="EMBL" id="MT141646">
    <property type="protein sequence ID" value="QJA68751.1"/>
    <property type="molecule type" value="Genomic_DNA"/>
</dbReference>
<sequence length="81" mass="9690">MKIEGGTTNYCGLPFWGLFNKVIWGNNMKDKVEWDEMRDTLIEEYCDDRCKEYITDYHCPNHSCPVWKTLEFCVTEDLKQN</sequence>
<proteinExistence type="predicted"/>
<organism evidence="1">
    <name type="scientific">viral metagenome</name>
    <dbReference type="NCBI Taxonomy" id="1070528"/>
    <lineage>
        <taxon>unclassified sequences</taxon>
        <taxon>metagenomes</taxon>
        <taxon>organismal metagenomes</taxon>
    </lineage>
</organism>
<name>A0A6M3JI74_9ZZZZ</name>
<protein>
    <submittedName>
        <fullName evidence="1">Uncharacterized protein</fullName>
    </submittedName>
</protein>
<accession>A0A6M3JI74</accession>
<gene>
    <name evidence="1" type="ORF">MM415A05810_0003</name>
</gene>
<evidence type="ECO:0000313" key="1">
    <source>
        <dbReference type="EMBL" id="QJA68751.1"/>
    </source>
</evidence>